<evidence type="ECO:0000256" key="1">
    <source>
        <dbReference type="ARBA" id="ARBA00022801"/>
    </source>
</evidence>
<proteinExistence type="predicted"/>
<evidence type="ECO:0000256" key="4">
    <source>
        <dbReference type="PROSITE-ProRule" id="PRU00050"/>
    </source>
</evidence>
<dbReference type="EMBL" id="JACJQH010000075">
    <property type="protein sequence ID" value="MBD2200076.1"/>
    <property type="molecule type" value="Genomic_DNA"/>
</dbReference>
<keyword evidence="7" id="KW-1185">Reference proteome</keyword>
<dbReference type="EC" id="3.1.1.61" evidence="2"/>
<sequence length="197" mass="21467">MVAKVVVIGASIGGLSALKILLKNMPKDLACPIIVVQHRHPDSRHRLRDILQENTALTIREVEDKDEILPGYVYLAPADYHLLVESGFFALSTDEPVSYARPSIDVLFESAADIYGEQVIGVILTGANEDGVQGLKMVKLKFGLAIVQDPKTAECAVMPKAAINAVAVDWILPLEEIAQKLIYLCHYTGKGSLSKCQ</sequence>
<keyword evidence="4" id="KW-0145">Chemotaxis</keyword>
<protein>
    <recommendedName>
        <fullName evidence="2">protein-glutamate methylesterase</fullName>
        <ecNumber evidence="2">3.1.1.61</ecNumber>
    </recommendedName>
</protein>
<accession>A0ABR8AJ50</accession>
<dbReference type="SUPFAM" id="SSF52738">
    <property type="entry name" value="Methylesterase CheB, C-terminal domain"/>
    <property type="match status" value="1"/>
</dbReference>
<dbReference type="Gene3D" id="3.40.50.180">
    <property type="entry name" value="Methylesterase CheB, C-terminal domain"/>
    <property type="match status" value="1"/>
</dbReference>
<dbReference type="RefSeq" id="WP_190550499.1">
    <property type="nucleotide sequence ID" value="NZ_CAWPNO010000112.1"/>
</dbReference>
<evidence type="ECO:0000256" key="2">
    <source>
        <dbReference type="ARBA" id="ARBA00039140"/>
    </source>
</evidence>
<organism evidence="6 7">
    <name type="scientific">Calothrix parietina FACHB-288</name>
    <dbReference type="NCBI Taxonomy" id="2692896"/>
    <lineage>
        <taxon>Bacteria</taxon>
        <taxon>Bacillati</taxon>
        <taxon>Cyanobacteriota</taxon>
        <taxon>Cyanophyceae</taxon>
        <taxon>Nostocales</taxon>
        <taxon>Calotrichaceae</taxon>
        <taxon>Calothrix</taxon>
    </lineage>
</organism>
<feature type="active site" evidence="4">
    <location>
        <position position="130"/>
    </location>
</feature>
<dbReference type="CDD" id="cd16433">
    <property type="entry name" value="CheB"/>
    <property type="match status" value="1"/>
</dbReference>
<dbReference type="PANTHER" id="PTHR42872">
    <property type="entry name" value="PROTEIN-GLUTAMATE METHYLESTERASE/PROTEIN-GLUTAMINE GLUTAMINASE"/>
    <property type="match status" value="1"/>
</dbReference>
<dbReference type="InterPro" id="IPR000673">
    <property type="entry name" value="Sig_transdc_resp-reg_Me-estase"/>
</dbReference>
<dbReference type="PANTHER" id="PTHR42872:SF3">
    <property type="entry name" value="PROTEIN-GLUTAMATE METHYLESTERASE_PROTEIN-GLUTAMINE GLUTAMINASE 1"/>
    <property type="match status" value="1"/>
</dbReference>
<dbReference type="InterPro" id="IPR035909">
    <property type="entry name" value="CheB_C"/>
</dbReference>
<comment type="caution">
    <text evidence="6">The sequence shown here is derived from an EMBL/GenBank/DDBJ whole genome shotgun (WGS) entry which is preliminary data.</text>
</comment>
<dbReference type="Pfam" id="PF01339">
    <property type="entry name" value="CheB_methylest"/>
    <property type="match status" value="1"/>
</dbReference>
<feature type="active site" evidence="4">
    <location>
        <position position="11"/>
    </location>
</feature>
<evidence type="ECO:0000313" key="6">
    <source>
        <dbReference type="EMBL" id="MBD2200076.1"/>
    </source>
</evidence>
<keyword evidence="1 4" id="KW-0378">Hydrolase</keyword>
<evidence type="ECO:0000259" key="5">
    <source>
        <dbReference type="PROSITE" id="PS50122"/>
    </source>
</evidence>
<dbReference type="PROSITE" id="PS50122">
    <property type="entry name" value="CHEB"/>
    <property type="match status" value="1"/>
</dbReference>
<feature type="domain" description="CheB-type methylesterase" evidence="5">
    <location>
        <begin position="1"/>
        <end position="182"/>
    </location>
</feature>
<evidence type="ECO:0000313" key="7">
    <source>
        <dbReference type="Proteomes" id="UP000658514"/>
    </source>
</evidence>
<evidence type="ECO:0000256" key="3">
    <source>
        <dbReference type="ARBA" id="ARBA00048267"/>
    </source>
</evidence>
<gene>
    <name evidence="6" type="ORF">H6G24_32190</name>
</gene>
<reference evidence="6 7" key="1">
    <citation type="journal article" date="2020" name="ISME J.">
        <title>Comparative genomics reveals insights into cyanobacterial evolution and habitat adaptation.</title>
        <authorList>
            <person name="Chen M.Y."/>
            <person name="Teng W.K."/>
            <person name="Zhao L."/>
            <person name="Hu C.X."/>
            <person name="Zhou Y.K."/>
            <person name="Han B.P."/>
            <person name="Song L.R."/>
            <person name="Shu W.S."/>
        </authorList>
    </citation>
    <scope>NUCLEOTIDE SEQUENCE [LARGE SCALE GENOMIC DNA]</scope>
    <source>
        <strain evidence="6 7">FACHB-288</strain>
    </source>
</reference>
<comment type="catalytic activity">
    <reaction evidence="3">
        <text>[protein]-L-glutamate 5-O-methyl ester + H2O = L-glutamyl-[protein] + methanol + H(+)</text>
        <dbReference type="Rhea" id="RHEA:23236"/>
        <dbReference type="Rhea" id="RHEA-COMP:10208"/>
        <dbReference type="Rhea" id="RHEA-COMP:10311"/>
        <dbReference type="ChEBI" id="CHEBI:15377"/>
        <dbReference type="ChEBI" id="CHEBI:15378"/>
        <dbReference type="ChEBI" id="CHEBI:17790"/>
        <dbReference type="ChEBI" id="CHEBI:29973"/>
        <dbReference type="ChEBI" id="CHEBI:82795"/>
        <dbReference type="EC" id="3.1.1.61"/>
    </reaction>
</comment>
<feature type="active site" evidence="4">
    <location>
        <position position="38"/>
    </location>
</feature>
<name>A0ABR8AJ50_9CYAN</name>
<dbReference type="Proteomes" id="UP000658514">
    <property type="component" value="Unassembled WGS sequence"/>
</dbReference>